<dbReference type="OrthoDB" id="9759690at2"/>
<evidence type="ECO:0000256" key="1">
    <source>
        <dbReference type="SAM" id="Phobius"/>
    </source>
</evidence>
<feature type="transmembrane region" description="Helical" evidence="1">
    <location>
        <begin position="320"/>
        <end position="343"/>
    </location>
</feature>
<sequence length="400" mass="46026">MADYSLVSKVDLVKVSDSFYTASYGNKIFSIGNILYEVLNLLKNEESIGEIKTKINQRYNVNISETFISDEIEKFTNKLVQTHEKRSATIDYIYLKFKLFGKNVIDKLSAPLLILFNRYLFPVLVLVSLIASVLLAYVMYTDGVWTIESSLKHSLTGIVLIYLGFAAIGLFHELGHATSSRFYGKPSEEIGFGFYLIFPVFYTDVTKIWNLGKNKRVMVNLAGIYFQLLINLIFYVFYISISNVEAKIAIKFFFLSNIILLVYSLNPFLRNDGYWVYSDFFGIPNLMSEATAYPRKLYGKLTEPVSFRQKMSFVFRNKALGIYSILLYIVFILLIALFIWLTYQNATGIIEIFGTFRTPEWGSFDSYYKLSHLVVGLGINIYFLIVIIKRLGNSTRRLPI</sequence>
<keyword evidence="1" id="KW-1133">Transmembrane helix</keyword>
<feature type="transmembrane region" description="Helical" evidence="1">
    <location>
        <begin position="192"/>
        <end position="209"/>
    </location>
</feature>
<evidence type="ECO:0000313" key="2">
    <source>
        <dbReference type="EMBL" id="KXH79173.1"/>
    </source>
</evidence>
<feature type="transmembrane region" description="Helical" evidence="1">
    <location>
        <begin position="153"/>
        <end position="172"/>
    </location>
</feature>
<name>A0A135W2P0_9FLAO</name>
<reference evidence="2 3" key="2">
    <citation type="journal article" date="2016" name="Genome Announc.">
        <title>Draft Genome Sequence of a Biocontrol Rhizobacterium, Chryseobacterium kwangjuense Strain KJ1R5, Isolated from Pepper (Capsicum annuum).</title>
        <authorList>
            <person name="Jeong J.J."/>
            <person name="Park H."/>
            <person name="Park B.H."/>
            <person name="Mannaa M."/>
            <person name="Sang M.K."/>
            <person name="Choi I.G."/>
            <person name="Kim K.D."/>
        </authorList>
    </citation>
    <scope>NUCLEOTIDE SEQUENCE [LARGE SCALE GENOMIC DNA]</scope>
    <source>
        <strain evidence="2 3">KJ1R5</strain>
    </source>
</reference>
<feature type="transmembrane region" description="Helical" evidence="1">
    <location>
        <begin position="221"/>
        <end position="242"/>
    </location>
</feature>
<dbReference type="Proteomes" id="UP000070513">
    <property type="component" value="Unassembled WGS sequence"/>
</dbReference>
<evidence type="ECO:0008006" key="4">
    <source>
        <dbReference type="Google" id="ProtNLM"/>
    </source>
</evidence>
<feature type="transmembrane region" description="Helical" evidence="1">
    <location>
        <begin position="370"/>
        <end position="388"/>
    </location>
</feature>
<accession>A0A135W2P0</accession>
<comment type="caution">
    <text evidence="2">The sequence shown here is derived from an EMBL/GenBank/DDBJ whole genome shotgun (WGS) entry which is preliminary data.</text>
</comment>
<organism evidence="2 3">
    <name type="scientific">Chryseobacterium kwangjuense</name>
    <dbReference type="NCBI Taxonomy" id="267125"/>
    <lineage>
        <taxon>Bacteria</taxon>
        <taxon>Pseudomonadati</taxon>
        <taxon>Bacteroidota</taxon>
        <taxon>Flavobacteriia</taxon>
        <taxon>Flavobacteriales</taxon>
        <taxon>Weeksellaceae</taxon>
        <taxon>Chryseobacterium group</taxon>
        <taxon>Chryseobacterium</taxon>
    </lineage>
</organism>
<proteinExistence type="predicted"/>
<feature type="transmembrane region" description="Helical" evidence="1">
    <location>
        <begin position="248"/>
        <end position="265"/>
    </location>
</feature>
<gene>
    <name evidence="2" type="ORF">AU378_21240</name>
</gene>
<dbReference type="AlphaFoldDB" id="A0A135W2P0"/>
<reference evidence="3" key="1">
    <citation type="submission" date="2015-12" db="EMBL/GenBank/DDBJ databases">
        <title>Genome sequence of a biocontrol rhizobacterium Chryseobacterium kwangjuense strain KJ1R5 isolated from pepper (Capsicum annuum L.).</title>
        <authorList>
            <person name="Jeong J.-J."/>
            <person name="Park H."/>
            <person name="Mannaa M."/>
            <person name="Sang M.K."/>
            <person name="Choi I.-G."/>
            <person name="Kim K.D."/>
        </authorList>
    </citation>
    <scope>NUCLEOTIDE SEQUENCE [LARGE SCALE GENOMIC DNA]</scope>
    <source>
        <strain evidence="3">KJ1R5</strain>
    </source>
</reference>
<keyword evidence="1" id="KW-0812">Transmembrane</keyword>
<protein>
    <recommendedName>
        <fullName evidence="4">Peptide zinc metalloprotease protein</fullName>
    </recommendedName>
</protein>
<dbReference type="RefSeq" id="WP_062653756.1">
    <property type="nucleotide sequence ID" value="NZ_LPUR01000019.1"/>
</dbReference>
<dbReference type="EMBL" id="LPUR01000019">
    <property type="protein sequence ID" value="KXH79173.1"/>
    <property type="molecule type" value="Genomic_DNA"/>
</dbReference>
<keyword evidence="1" id="KW-0472">Membrane</keyword>
<feature type="transmembrane region" description="Helical" evidence="1">
    <location>
        <begin position="119"/>
        <end position="141"/>
    </location>
</feature>
<evidence type="ECO:0000313" key="3">
    <source>
        <dbReference type="Proteomes" id="UP000070513"/>
    </source>
</evidence>